<dbReference type="EMBL" id="LT607753">
    <property type="protein sequence ID" value="SCG63483.1"/>
    <property type="molecule type" value="Genomic_DNA"/>
</dbReference>
<feature type="compositionally biased region" description="Basic and acidic residues" evidence="1">
    <location>
        <begin position="93"/>
        <end position="106"/>
    </location>
</feature>
<name>A0A1C5IZ37_9ACTN</name>
<accession>A0A1C5IZ37</accession>
<dbReference type="Proteomes" id="UP000198215">
    <property type="component" value="Chromosome I"/>
</dbReference>
<dbReference type="AlphaFoldDB" id="A0A1C5IZ37"/>
<reference evidence="3" key="1">
    <citation type="submission" date="2016-06" db="EMBL/GenBank/DDBJ databases">
        <authorList>
            <person name="Varghese N."/>
            <person name="Submissions Spin"/>
        </authorList>
    </citation>
    <scope>NUCLEOTIDE SEQUENCE [LARGE SCALE GENOMIC DNA]</scope>
    <source>
        <strain evidence="3">DSM 45161</strain>
    </source>
</reference>
<organism evidence="2 3">
    <name type="scientific">Micromonospora coxensis</name>
    <dbReference type="NCBI Taxonomy" id="356852"/>
    <lineage>
        <taxon>Bacteria</taxon>
        <taxon>Bacillati</taxon>
        <taxon>Actinomycetota</taxon>
        <taxon>Actinomycetes</taxon>
        <taxon>Micromonosporales</taxon>
        <taxon>Micromonosporaceae</taxon>
        <taxon>Micromonospora</taxon>
    </lineage>
</organism>
<sequence length="106" mass="11754">MEIWSHGTELYEVNSYYSVPDDAWQYELTGMSPAGGHLSVVIPDATPDDGPFTPQPAHRVLVQVGDRQIPWPIFRRFIDLVESSGDLAEADNDEPHTSGRDDRGTG</sequence>
<dbReference type="OrthoDB" id="3538826at2"/>
<dbReference type="RefSeq" id="WP_088977071.1">
    <property type="nucleotide sequence ID" value="NZ_LT607753.1"/>
</dbReference>
<keyword evidence="3" id="KW-1185">Reference proteome</keyword>
<gene>
    <name evidence="2" type="ORF">GA0070614_3652</name>
</gene>
<proteinExistence type="predicted"/>
<protein>
    <submittedName>
        <fullName evidence="2">Uncharacterized protein</fullName>
    </submittedName>
</protein>
<evidence type="ECO:0000313" key="3">
    <source>
        <dbReference type="Proteomes" id="UP000198215"/>
    </source>
</evidence>
<evidence type="ECO:0000256" key="1">
    <source>
        <dbReference type="SAM" id="MobiDB-lite"/>
    </source>
</evidence>
<evidence type="ECO:0000313" key="2">
    <source>
        <dbReference type="EMBL" id="SCG63483.1"/>
    </source>
</evidence>
<feature type="region of interest" description="Disordered" evidence="1">
    <location>
        <begin position="85"/>
        <end position="106"/>
    </location>
</feature>